<proteinExistence type="predicted"/>
<evidence type="ECO:0000313" key="6">
    <source>
        <dbReference type="Proteomes" id="UP000694620"/>
    </source>
</evidence>
<organism evidence="5 6">
    <name type="scientific">Erpetoichthys calabaricus</name>
    <name type="common">Rope fish</name>
    <name type="synonym">Calamoichthys calabaricus</name>
    <dbReference type="NCBI Taxonomy" id="27687"/>
    <lineage>
        <taxon>Eukaryota</taxon>
        <taxon>Metazoa</taxon>
        <taxon>Chordata</taxon>
        <taxon>Craniata</taxon>
        <taxon>Vertebrata</taxon>
        <taxon>Euteleostomi</taxon>
        <taxon>Actinopterygii</taxon>
        <taxon>Polypteriformes</taxon>
        <taxon>Polypteridae</taxon>
        <taxon>Erpetoichthys</taxon>
    </lineage>
</organism>
<sequence>MGYFVILYSRGMETLIIRQFVRYDDVSLTVIKQNPLHLITTTGDTVTLSCAHDGGTSYPYMLWYQQPVGVPGLKLIAYLSYSKEPEYEDGFSKEKYEVIRQVATNGTLKINSLEPSDSAMYFCAASEHGDHNQTTPQTKTPSTKNLSGERGASIHWLCPLYFWHW</sequence>
<dbReference type="Proteomes" id="UP000694620">
    <property type="component" value="Unassembled WGS sequence"/>
</dbReference>
<evidence type="ECO:0000256" key="2">
    <source>
        <dbReference type="ARBA" id="ARBA00022859"/>
    </source>
</evidence>
<dbReference type="GO" id="GO:0002376">
    <property type="term" value="P:immune system process"/>
    <property type="evidence" value="ECO:0007669"/>
    <property type="project" value="UniProtKB-KW"/>
</dbReference>
<reference evidence="5" key="1">
    <citation type="submission" date="2025-08" db="UniProtKB">
        <authorList>
            <consortium name="Ensembl"/>
        </authorList>
    </citation>
    <scope>IDENTIFICATION</scope>
</reference>
<evidence type="ECO:0000256" key="1">
    <source>
        <dbReference type="ARBA" id="ARBA00022729"/>
    </source>
</evidence>
<dbReference type="InterPro" id="IPR013106">
    <property type="entry name" value="Ig_V-set"/>
</dbReference>
<dbReference type="Pfam" id="PF07686">
    <property type="entry name" value="V-set"/>
    <property type="match status" value="1"/>
</dbReference>
<feature type="domain" description="Ig-like" evidence="4">
    <location>
        <begin position="43"/>
        <end position="140"/>
    </location>
</feature>
<accession>A0A8C4TJB3</accession>
<dbReference type="GeneTree" id="ENSGT01070000255640"/>
<evidence type="ECO:0000313" key="5">
    <source>
        <dbReference type="Ensembl" id="ENSECRP00000031318.1"/>
    </source>
</evidence>
<dbReference type="PANTHER" id="PTHR23268">
    <property type="entry name" value="T-CELL RECEPTOR BETA CHAIN"/>
    <property type="match status" value="1"/>
</dbReference>
<dbReference type="SMART" id="SM00409">
    <property type="entry name" value="IG"/>
    <property type="match status" value="1"/>
</dbReference>
<dbReference type="PANTHER" id="PTHR23268:SF102">
    <property type="entry name" value="IMMUNOGLOBULIN V-SET DOMAIN-CONTAINING PROTEIN"/>
    <property type="match status" value="1"/>
</dbReference>
<dbReference type="InterPro" id="IPR003599">
    <property type="entry name" value="Ig_sub"/>
</dbReference>
<keyword evidence="2" id="KW-0391">Immunity</keyword>
<dbReference type="PROSITE" id="PS50835">
    <property type="entry name" value="IG_LIKE"/>
    <property type="match status" value="1"/>
</dbReference>
<dbReference type="GO" id="GO:0007166">
    <property type="term" value="P:cell surface receptor signaling pathway"/>
    <property type="evidence" value="ECO:0007669"/>
    <property type="project" value="TreeGrafter"/>
</dbReference>
<dbReference type="Gene3D" id="2.60.40.10">
    <property type="entry name" value="Immunoglobulins"/>
    <property type="match status" value="1"/>
</dbReference>
<dbReference type="Ensembl" id="ENSECRT00000031984.1">
    <property type="protein sequence ID" value="ENSECRP00000031318.1"/>
    <property type="gene ID" value="ENSECRG00000021227.1"/>
</dbReference>
<dbReference type="GO" id="GO:0005886">
    <property type="term" value="C:plasma membrane"/>
    <property type="evidence" value="ECO:0007669"/>
    <property type="project" value="TreeGrafter"/>
</dbReference>
<dbReference type="SMART" id="SM00406">
    <property type="entry name" value="IGv"/>
    <property type="match status" value="1"/>
</dbReference>
<evidence type="ECO:0000259" key="4">
    <source>
        <dbReference type="PROSITE" id="PS50835"/>
    </source>
</evidence>
<keyword evidence="1" id="KW-0732">Signal</keyword>
<name>A0A8C4TJB3_ERPCA</name>
<evidence type="ECO:0000256" key="3">
    <source>
        <dbReference type="SAM" id="MobiDB-lite"/>
    </source>
</evidence>
<reference evidence="5" key="2">
    <citation type="submission" date="2025-09" db="UniProtKB">
        <authorList>
            <consortium name="Ensembl"/>
        </authorList>
    </citation>
    <scope>IDENTIFICATION</scope>
</reference>
<protein>
    <recommendedName>
        <fullName evidence="4">Ig-like domain-containing protein</fullName>
    </recommendedName>
</protein>
<dbReference type="AlphaFoldDB" id="A0A8C4TJB3"/>
<feature type="region of interest" description="Disordered" evidence="3">
    <location>
        <begin position="128"/>
        <end position="147"/>
    </location>
</feature>
<keyword evidence="6" id="KW-1185">Reference proteome</keyword>
<dbReference type="InterPro" id="IPR050413">
    <property type="entry name" value="TCR_beta_variable"/>
</dbReference>
<dbReference type="InterPro" id="IPR013783">
    <property type="entry name" value="Ig-like_fold"/>
</dbReference>
<feature type="compositionally biased region" description="Low complexity" evidence="3">
    <location>
        <begin position="132"/>
        <end position="145"/>
    </location>
</feature>
<dbReference type="InterPro" id="IPR007110">
    <property type="entry name" value="Ig-like_dom"/>
</dbReference>
<dbReference type="SUPFAM" id="SSF48726">
    <property type="entry name" value="Immunoglobulin"/>
    <property type="match status" value="1"/>
</dbReference>
<dbReference type="InterPro" id="IPR036179">
    <property type="entry name" value="Ig-like_dom_sf"/>
</dbReference>